<name>A0A820KN47_9BILA</name>
<evidence type="ECO:0000313" key="2">
    <source>
        <dbReference type="EMBL" id="CAF4346139.1"/>
    </source>
</evidence>
<keyword evidence="1" id="KW-0812">Transmembrane</keyword>
<feature type="non-terminal residue" evidence="2">
    <location>
        <position position="105"/>
    </location>
</feature>
<protein>
    <submittedName>
        <fullName evidence="2">Uncharacterized protein</fullName>
    </submittedName>
</protein>
<evidence type="ECO:0000313" key="3">
    <source>
        <dbReference type="Proteomes" id="UP000663844"/>
    </source>
</evidence>
<keyword evidence="1" id="KW-0472">Membrane</keyword>
<dbReference type="EMBL" id="CAJOAZ010020429">
    <property type="protein sequence ID" value="CAF4346139.1"/>
    <property type="molecule type" value="Genomic_DNA"/>
</dbReference>
<gene>
    <name evidence="2" type="ORF">OXD698_LOCUS48509</name>
</gene>
<organism evidence="2 3">
    <name type="scientific">Adineta steineri</name>
    <dbReference type="NCBI Taxonomy" id="433720"/>
    <lineage>
        <taxon>Eukaryota</taxon>
        <taxon>Metazoa</taxon>
        <taxon>Spiralia</taxon>
        <taxon>Gnathifera</taxon>
        <taxon>Rotifera</taxon>
        <taxon>Eurotatoria</taxon>
        <taxon>Bdelloidea</taxon>
        <taxon>Adinetida</taxon>
        <taxon>Adinetidae</taxon>
        <taxon>Adineta</taxon>
    </lineage>
</organism>
<accession>A0A820KN47</accession>
<evidence type="ECO:0000256" key="1">
    <source>
        <dbReference type="SAM" id="Phobius"/>
    </source>
</evidence>
<proteinExistence type="predicted"/>
<reference evidence="2" key="1">
    <citation type="submission" date="2021-02" db="EMBL/GenBank/DDBJ databases">
        <authorList>
            <person name="Nowell W R."/>
        </authorList>
    </citation>
    <scope>NUCLEOTIDE SEQUENCE</scope>
</reference>
<feature type="transmembrane region" description="Helical" evidence="1">
    <location>
        <begin position="6"/>
        <end position="29"/>
    </location>
</feature>
<dbReference type="Proteomes" id="UP000663844">
    <property type="component" value="Unassembled WGS sequence"/>
</dbReference>
<dbReference type="Gene3D" id="3.40.630.10">
    <property type="entry name" value="Zn peptidases"/>
    <property type="match status" value="1"/>
</dbReference>
<comment type="caution">
    <text evidence="2">The sequence shown here is derived from an EMBL/GenBank/DDBJ whole genome shotgun (WGS) entry which is preliminary data.</text>
</comment>
<dbReference type="AlphaFoldDB" id="A0A820KN47"/>
<sequence>MITKFILISIGAIVAIAFGLGIIIGHFAIKKTTSSTTGKYDYLTRNADQQNYQTFISSIQSANIEANLKDLTSRPHMAGLPEDLASAIVIEQRWINDGLKVTKPK</sequence>
<keyword evidence="1" id="KW-1133">Transmembrane helix</keyword>